<dbReference type="InterPro" id="IPR011145">
    <property type="entry name" value="Scavenger_mRNA_decap_enz_N"/>
</dbReference>
<evidence type="ECO:0000313" key="12">
    <source>
        <dbReference type="EMBL" id="KNE01377.1"/>
    </source>
</evidence>
<dbReference type="VEuPathDB" id="FungiDB:CJJ07_000556"/>
<dbReference type="Pfam" id="PF05652">
    <property type="entry name" value="DcpS"/>
    <property type="match status" value="1"/>
</dbReference>
<dbReference type="Gene3D" id="3.30.200.40">
    <property type="entry name" value="Scavenger mRNA decapping enzyme, N-terminal domain"/>
    <property type="match status" value="1"/>
</dbReference>
<dbReference type="VEuPathDB" id="FungiDB:CJJ09_002679"/>
<dbReference type="GO" id="GO:0000290">
    <property type="term" value="P:deadenylation-dependent decapping of nuclear-transcribed mRNA"/>
    <property type="evidence" value="ECO:0007669"/>
    <property type="project" value="InterPro"/>
</dbReference>
<protein>
    <recommendedName>
        <fullName evidence="4">m7GpppX diphosphatase</fullName>
        <ecNumber evidence="3">3.6.1.59</ecNumber>
    </recommendedName>
    <alternativeName>
        <fullName evidence="8">Decapping scavenger enzyme</fullName>
    </alternativeName>
    <alternativeName>
        <fullName evidence="7">Scavenger mRNA-decapping enzyme DcpS</fullName>
    </alternativeName>
</protein>
<dbReference type="VEuPathDB" id="FungiDB:CJI96_0003380"/>
<feature type="binding site" evidence="11">
    <location>
        <position position="145"/>
    </location>
    <ligand>
        <name>substrate</name>
    </ligand>
</feature>
<dbReference type="EMBL" id="LGST01000012">
    <property type="protein sequence ID" value="KNE01377.1"/>
    <property type="molecule type" value="Genomic_DNA"/>
</dbReference>
<proteinExistence type="inferred from homology"/>
<comment type="subcellular location">
    <subcellularLocation>
        <location evidence="1">Nucleus</location>
    </subcellularLocation>
</comment>
<dbReference type="SUPFAM" id="SSF54197">
    <property type="entry name" value="HIT-like"/>
    <property type="match status" value="1"/>
</dbReference>
<dbReference type="Gene3D" id="3.30.428.10">
    <property type="entry name" value="HIT-like"/>
    <property type="match status" value="1"/>
</dbReference>
<feature type="binding site" evidence="11">
    <location>
        <begin position="228"/>
        <end position="239"/>
    </location>
    <ligand>
        <name>substrate</name>
    </ligand>
</feature>
<sequence>MLINELVSSFQFQKVLKSDPQTKTLAVLGSIDGKDAIVQFEKSSFNVTDEIDINRLIETLELIQNNDIYYWSLANLAQDIKQRPGAKVNLIYPATETHILKFSTQKYHVVKETPDLYEKVVAPFIETQKGERIQWVHNILFHGQESESVINHDRDPVKGFVLLPDMKWDRISMDALYLMAIVQRTDISSVRDLNSTHIEFLENLKDRAKRVGSEKYNVPEDELRIFIHYQPSYYHFHVHLVRLSHPGLGDGLNAGKAMLLDDVIENLKLVPDYYKKRTLTYVLGENHKLWKAMQDADDN</sequence>
<organism evidence="12 13">
    <name type="scientific">Candidozyma auris</name>
    <name type="common">Yeast</name>
    <name type="synonym">Candida auris</name>
    <dbReference type="NCBI Taxonomy" id="498019"/>
    <lineage>
        <taxon>Eukaryota</taxon>
        <taxon>Fungi</taxon>
        <taxon>Dikarya</taxon>
        <taxon>Ascomycota</taxon>
        <taxon>Saccharomycotina</taxon>
        <taxon>Pichiomycetes</taxon>
        <taxon>Metschnikowiaceae</taxon>
        <taxon>Candidozyma</taxon>
    </lineage>
</organism>
<accession>A0A0L0P4S7</accession>
<evidence type="ECO:0000256" key="8">
    <source>
        <dbReference type="ARBA" id="ARBA00030609"/>
    </source>
</evidence>
<evidence type="ECO:0000256" key="3">
    <source>
        <dbReference type="ARBA" id="ARBA00012520"/>
    </source>
</evidence>
<comment type="similarity">
    <text evidence="2">Belongs to the HIT family.</text>
</comment>
<dbReference type="AlphaFoldDB" id="A0A0L0P4S7"/>
<reference evidence="13" key="1">
    <citation type="journal article" date="2015" name="BMC Genomics">
        <title>Draft genome of a commonly misdiagnosed multidrug resistant pathogen Candida auris.</title>
        <authorList>
            <person name="Chatterjee S."/>
            <person name="Alampalli S.V."/>
            <person name="Nageshan R.K."/>
            <person name="Chettiar S.T."/>
            <person name="Joshi S."/>
            <person name="Tatu U.S."/>
        </authorList>
    </citation>
    <scope>NUCLEOTIDE SEQUENCE [LARGE SCALE GENOMIC DNA]</scope>
    <source>
        <strain evidence="13">6684</strain>
    </source>
</reference>
<dbReference type="SUPFAM" id="SSF102860">
    <property type="entry name" value="mRNA decapping enzyme DcpS N-terminal domain"/>
    <property type="match status" value="1"/>
</dbReference>
<keyword evidence="5" id="KW-0378">Hydrolase</keyword>
<dbReference type="FunFam" id="3.30.428.10:FF:000006">
    <property type="entry name" value="m7GpppX diphosphatase"/>
    <property type="match status" value="1"/>
</dbReference>
<evidence type="ECO:0000256" key="9">
    <source>
        <dbReference type="ARBA" id="ARBA00048222"/>
    </source>
</evidence>
<evidence type="ECO:0000256" key="10">
    <source>
        <dbReference type="PIRSR" id="PIRSR028973-1"/>
    </source>
</evidence>
<evidence type="ECO:0000256" key="11">
    <source>
        <dbReference type="PIRSR" id="PIRSR028973-2"/>
    </source>
</evidence>
<evidence type="ECO:0000256" key="2">
    <source>
        <dbReference type="ARBA" id="ARBA00010208"/>
    </source>
</evidence>
<comment type="caution">
    <text evidence="12">The sequence shown here is derived from an EMBL/GenBank/DDBJ whole genome shotgun (WGS) entry which is preliminary data.</text>
</comment>
<feature type="binding site" evidence="11">
    <location>
        <position position="167"/>
    </location>
    <ligand>
        <name>substrate</name>
    </ligand>
</feature>
<dbReference type="VEuPathDB" id="FungiDB:QG37_01564"/>
<dbReference type="EC" id="3.6.1.59" evidence="3"/>
<dbReference type="Pfam" id="PF11969">
    <property type="entry name" value="DcpS_C"/>
    <property type="match status" value="1"/>
</dbReference>
<dbReference type="Proteomes" id="UP000037122">
    <property type="component" value="Unassembled WGS sequence"/>
</dbReference>
<evidence type="ECO:0000256" key="1">
    <source>
        <dbReference type="ARBA" id="ARBA00004123"/>
    </source>
</evidence>
<keyword evidence="6" id="KW-0539">Nucleus</keyword>
<gene>
    <name evidence="12" type="ORF">QG37_01564</name>
</gene>
<dbReference type="PANTHER" id="PTHR12978">
    <property type="entry name" value="HISTIDINE TRIAD HIT PROTEIN MEMBER"/>
    <property type="match status" value="1"/>
</dbReference>
<dbReference type="InterPro" id="IPR036265">
    <property type="entry name" value="HIT-like_sf"/>
</dbReference>
<dbReference type="VEuPathDB" id="FungiDB:B9J08_000719"/>
<dbReference type="GO" id="GO:0000932">
    <property type="term" value="C:P-body"/>
    <property type="evidence" value="ECO:0007669"/>
    <property type="project" value="TreeGrafter"/>
</dbReference>
<evidence type="ECO:0000256" key="5">
    <source>
        <dbReference type="ARBA" id="ARBA00022801"/>
    </source>
</evidence>
<evidence type="ECO:0000256" key="7">
    <source>
        <dbReference type="ARBA" id="ARBA00029885"/>
    </source>
</evidence>
<feature type="binding site" evidence="11">
    <location>
        <position position="135"/>
    </location>
    <ligand>
        <name>substrate</name>
    </ligand>
</feature>
<dbReference type="PANTHER" id="PTHR12978:SF0">
    <property type="entry name" value="M7GPPPX DIPHOSPHATASE"/>
    <property type="match status" value="1"/>
</dbReference>
<comment type="catalytic activity">
    <reaction evidence="9">
        <text>a 5'-end (N(7)-methyl 5'-triphosphoguanosine)-ribonucleoside in mRNA + H2O = N(7)-methyl-GMP + a 5'-end diphospho-ribonucleoside in mRNA + 2 H(+)</text>
        <dbReference type="Rhea" id="RHEA:65388"/>
        <dbReference type="Rhea" id="RHEA-COMP:17165"/>
        <dbReference type="Rhea" id="RHEA-COMP:17167"/>
        <dbReference type="ChEBI" id="CHEBI:15377"/>
        <dbReference type="ChEBI" id="CHEBI:15378"/>
        <dbReference type="ChEBI" id="CHEBI:58285"/>
        <dbReference type="ChEBI" id="CHEBI:156461"/>
        <dbReference type="ChEBI" id="CHEBI:167616"/>
        <dbReference type="EC" id="3.6.1.59"/>
    </reaction>
</comment>
<dbReference type="InterPro" id="IPR008594">
    <property type="entry name" value="DcpS/DCS2"/>
</dbReference>
<evidence type="ECO:0000256" key="4">
    <source>
        <dbReference type="ARBA" id="ARBA00015636"/>
    </source>
</evidence>
<evidence type="ECO:0000256" key="6">
    <source>
        <dbReference type="ARBA" id="ARBA00023242"/>
    </source>
</evidence>
<dbReference type="GO" id="GO:0140932">
    <property type="term" value="F:5'-(N(7)-methyl 5'-triphosphoguanosine)-[mRNA] diphosphatase activity"/>
    <property type="evidence" value="ECO:0007669"/>
    <property type="project" value="UniProtKB-EC"/>
</dbReference>
<dbReference type="PIRSF" id="PIRSF028973">
    <property type="entry name" value="Scavenger_mRNA_decap_enz"/>
    <property type="match status" value="1"/>
</dbReference>
<evidence type="ECO:0000313" key="13">
    <source>
        <dbReference type="Proteomes" id="UP000037122"/>
    </source>
</evidence>
<feature type="binding site" evidence="11">
    <location>
        <position position="165"/>
    </location>
    <ligand>
        <name>substrate</name>
    </ligand>
</feature>
<dbReference type="GO" id="GO:0005634">
    <property type="term" value="C:nucleus"/>
    <property type="evidence" value="ECO:0007669"/>
    <property type="project" value="UniProtKB-SubCell"/>
</dbReference>
<name>A0A0L0P4S7_CANAR</name>
<feature type="active site" description="Nucleophile" evidence="10">
    <location>
        <position position="237"/>
    </location>
</feature>
<dbReference type="GO" id="GO:0000340">
    <property type="term" value="F:RNA 7-methylguanosine cap binding"/>
    <property type="evidence" value="ECO:0007669"/>
    <property type="project" value="TreeGrafter"/>
</dbReference>
<dbReference type="VEuPathDB" id="FungiDB:CJI97_000720"/>